<keyword evidence="2" id="KW-1185">Reference proteome</keyword>
<dbReference type="Proteomes" id="UP000267524">
    <property type="component" value="Unassembled WGS sequence"/>
</dbReference>
<comment type="caution">
    <text evidence="1">The sequence shown here is derived from an EMBL/GenBank/DDBJ whole genome shotgun (WGS) entry which is preliminary data.</text>
</comment>
<dbReference type="RefSeq" id="WP_122546344.1">
    <property type="nucleotide sequence ID" value="NZ_QWIV01000013.1"/>
</dbReference>
<proteinExistence type="predicted"/>
<evidence type="ECO:0000313" key="2">
    <source>
        <dbReference type="Proteomes" id="UP000267524"/>
    </source>
</evidence>
<organism evidence="1 2">
    <name type="scientific">Chryseobacterium nematophagum</name>
    <dbReference type="NCBI Taxonomy" id="2305228"/>
    <lineage>
        <taxon>Bacteria</taxon>
        <taxon>Pseudomonadati</taxon>
        <taxon>Bacteroidota</taxon>
        <taxon>Flavobacteriia</taxon>
        <taxon>Flavobacteriales</taxon>
        <taxon>Weeksellaceae</taxon>
        <taxon>Chryseobacterium group</taxon>
        <taxon>Chryseobacterium</taxon>
    </lineage>
</organism>
<evidence type="ECO:0000313" key="1">
    <source>
        <dbReference type="EMBL" id="RMZ59222.1"/>
    </source>
</evidence>
<gene>
    <name evidence="1" type="ORF">D1632_06115</name>
</gene>
<reference evidence="1 2" key="1">
    <citation type="submission" date="2018-08" db="EMBL/GenBank/DDBJ databases">
        <title>Chryseobacterium nematophagum: a novel matrix digesting pathogen of nematodes.</title>
        <authorList>
            <person name="Page A."/>
            <person name="Roberts M."/>
            <person name="Felix M.-A."/>
            <person name="Weir W."/>
        </authorList>
    </citation>
    <scope>NUCLEOTIDE SEQUENCE [LARGE SCALE GENOMIC DNA]</scope>
    <source>
        <strain evidence="1 2">JUb275</strain>
    </source>
</reference>
<dbReference type="EMBL" id="QWIV01000013">
    <property type="protein sequence ID" value="RMZ59222.1"/>
    <property type="molecule type" value="Genomic_DNA"/>
</dbReference>
<accession>A0A3M7LCG3</accession>
<protein>
    <submittedName>
        <fullName evidence="1">Transposase</fullName>
    </submittedName>
</protein>
<dbReference type="AlphaFoldDB" id="A0A3M7LCG3"/>
<name>A0A3M7LCG3_9FLAO</name>
<sequence length="148" mass="17563">MIKKPFTFKNFHIGKLIHLKVLENKIDPFHICSFFNCEEENLERMYTSNSLDLDILLGWSKLLKYDFFRIYSQHLILYNPHSNSDSKSPKKSVPSFEFRKNIYSKGIIDFILDLIDKEKKTPQKIVEDYGVPASTLHTWLIKYRQATE</sequence>